<proteinExistence type="predicted"/>
<name>A0A4Z0PXQ3_9BACT</name>
<dbReference type="RefSeq" id="WP_135464610.1">
    <property type="nucleotide sequence ID" value="NZ_SRLC01000002.1"/>
</dbReference>
<dbReference type="OrthoDB" id="9798438at2"/>
<dbReference type="SUPFAM" id="SSF50956">
    <property type="entry name" value="Thermostable phytase (3-phytase)"/>
    <property type="match status" value="1"/>
</dbReference>
<keyword evidence="2" id="KW-1185">Reference proteome</keyword>
<comment type="caution">
    <text evidence="1">The sequence shown here is derived from an EMBL/GenBank/DDBJ whole genome shotgun (WGS) entry which is preliminary data.</text>
</comment>
<dbReference type="PROSITE" id="PS51257">
    <property type="entry name" value="PROKAR_LIPOPROTEIN"/>
    <property type="match status" value="1"/>
</dbReference>
<dbReference type="Proteomes" id="UP000297549">
    <property type="component" value="Unassembled WGS sequence"/>
</dbReference>
<evidence type="ECO:0000313" key="2">
    <source>
        <dbReference type="Proteomes" id="UP000297549"/>
    </source>
</evidence>
<accession>A0A4Z0PXQ3</accession>
<dbReference type="EMBL" id="SRLC01000002">
    <property type="protein sequence ID" value="TGE22089.1"/>
    <property type="molecule type" value="Genomic_DNA"/>
</dbReference>
<evidence type="ECO:0000313" key="1">
    <source>
        <dbReference type="EMBL" id="TGE22089.1"/>
    </source>
</evidence>
<organism evidence="1 2">
    <name type="scientific">Hymenobacter aquaticus</name>
    <dbReference type="NCBI Taxonomy" id="1867101"/>
    <lineage>
        <taxon>Bacteria</taxon>
        <taxon>Pseudomonadati</taxon>
        <taxon>Bacteroidota</taxon>
        <taxon>Cytophagia</taxon>
        <taxon>Cytophagales</taxon>
        <taxon>Hymenobacteraceae</taxon>
        <taxon>Hymenobacter</taxon>
    </lineage>
</organism>
<reference evidence="1 2" key="1">
    <citation type="submission" date="2019-04" db="EMBL/GenBank/DDBJ databases">
        <authorList>
            <person name="Feng G."/>
            <person name="Zhang J."/>
            <person name="Zhu H."/>
        </authorList>
    </citation>
    <scope>NUCLEOTIDE SEQUENCE [LARGE SCALE GENOMIC DNA]</scope>
    <source>
        <strain evidence="1 2">JCM 31653</strain>
    </source>
</reference>
<sequence>MLFLLRDKLFPVLVFLQSVLCGCAQDEGRGNFDKVTKAYQVQQIGRLNKQEVAESSGLEIANSAGDLWTHADGGNTAKLYKITPQGDLLQTLQLEPLLNNDWEDLARDDDNRLYVGDFGNNQNKRQNLAIYRLSGPTLQDVDTIRFRYSDQQQFPPKKPRRNFDCEAFFYRQDSLYLFTKNRGKGNWVKQYVLPARPGNYTARLVDSVRINTWITAADISPDGRTVALLGYGHVYLIAVTPGRKLFDGAKSCLPIPSSGQAEALVFVNDHDFVFSNEKGKLFRATYQP</sequence>
<protein>
    <recommendedName>
        <fullName evidence="3">T9SS C-terminal target domain-containing protein</fullName>
    </recommendedName>
</protein>
<dbReference type="AlphaFoldDB" id="A0A4Z0PXQ3"/>
<evidence type="ECO:0008006" key="3">
    <source>
        <dbReference type="Google" id="ProtNLM"/>
    </source>
</evidence>
<gene>
    <name evidence="1" type="ORF">E5K00_17720</name>
</gene>